<evidence type="ECO:0000256" key="9">
    <source>
        <dbReference type="SAM" id="Phobius"/>
    </source>
</evidence>
<proteinExistence type="predicted"/>
<dbReference type="OrthoDB" id="9797674at2"/>
<evidence type="ECO:0000259" key="10">
    <source>
        <dbReference type="PROSITE" id="PS51371"/>
    </source>
</evidence>
<dbReference type="InterPro" id="IPR000644">
    <property type="entry name" value="CBS_dom"/>
</dbReference>
<feature type="transmembrane region" description="Helical" evidence="9">
    <location>
        <begin position="58"/>
        <end position="82"/>
    </location>
</feature>
<dbReference type="RefSeq" id="WP_068811714.1">
    <property type="nucleotide sequence ID" value="NZ_BMIY01000009.1"/>
</dbReference>
<comment type="subcellular location">
    <subcellularLocation>
        <location evidence="1">Membrane</location>
        <topology evidence="1">Multi-pass membrane protein</topology>
    </subcellularLocation>
</comment>
<keyword evidence="6 8" id="KW-0472">Membrane</keyword>
<feature type="transmembrane region" description="Helical" evidence="9">
    <location>
        <begin position="88"/>
        <end position="107"/>
    </location>
</feature>
<dbReference type="PANTHER" id="PTHR22777">
    <property type="entry name" value="HEMOLYSIN-RELATED"/>
    <property type="match status" value="1"/>
</dbReference>
<feature type="transmembrane region" description="Helical" evidence="9">
    <location>
        <begin position="6"/>
        <end position="28"/>
    </location>
</feature>
<sequence>MATLIIIAVVSISISFFCSLLEATLLSLTPSHIIQYKDVKPELYRKLRLLKDRIDQPLAAILTLNTVAHTFGAAGVGAQVGVVLGDGYLGAASAIMTFAVLIVSEIIPKTIGAKNWRSFVPMLPATLNTMIFLLKPFIMMSDKLTEWMGAGEPDIDLRSEIKALTKLGRDTDQLDEDERRVIANILDLHEVRIKDVMTPRMVCEYLLGDEKVKNVLSKLHNTAFSRYPVLDNAEHPLGVVFRSELLVADGETPVSELVKPVKITNDEASVESVLTDFLNEHQHMNLVYDQYGTWLGLVTMEDVLETILGQAIMDETDDIPNMRRFARKRWENRLKHQRMVKGPEQLRETGTLSR</sequence>
<evidence type="ECO:0000259" key="11">
    <source>
        <dbReference type="PROSITE" id="PS51846"/>
    </source>
</evidence>
<evidence type="ECO:0000313" key="12">
    <source>
        <dbReference type="EMBL" id="GFZ77791.1"/>
    </source>
</evidence>
<evidence type="ECO:0000256" key="1">
    <source>
        <dbReference type="ARBA" id="ARBA00004141"/>
    </source>
</evidence>
<name>A0A916VJG6_9GAMM</name>
<dbReference type="InterPro" id="IPR046342">
    <property type="entry name" value="CBS_dom_sf"/>
</dbReference>
<feature type="transmembrane region" description="Helical" evidence="9">
    <location>
        <begin position="119"/>
        <end position="138"/>
    </location>
</feature>
<protein>
    <submittedName>
        <fullName evidence="12">Hemolysin</fullName>
    </submittedName>
</protein>
<dbReference type="PROSITE" id="PS51371">
    <property type="entry name" value="CBS"/>
    <property type="match status" value="1"/>
</dbReference>
<keyword evidence="2 8" id="KW-0812">Transmembrane</keyword>
<evidence type="ECO:0000256" key="3">
    <source>
        <dbReference type="ARBA" id="ARBA00022737"/>
    </source>
</evidence>
<dbReference type="GO" id="GO:0005886">
    <property type="term" value="C:plasma membrane"/>
    <property type="evidence" value="ECO:0007669"/>
    <property type="project" value="TreeGrafter"/>
</dbReference>
<evidence type="ECO:0000256" key="4">
    <source>
        <dbReference type="ARBA" id="ARBA00022989"/>
    </source>
</evidence>
<dbReference type="InterPro" id="IPR044751">
    <property type="entry name" value="Ion_transp-like_CBS"/>
</dbReference>
<dbReference type="PROSITE" id="PS51846">
    <property type="entry name" value="CNNM"/>
    <property type="match status" value="1"/>
</dbReference>
<evidence type="ECO:0000313" key="13">
    <source>
        <dbReference type="Proteomes" id="UP000627715"/>
    </source>
</evidence>
<reference evidence="12" key="2">
    <citation type="submission" date="2020-09" db="EMBL/GenBank/DDBJ databases">
        <authorList>
            <person name="Sun Q."/>
            <person name="Zhou Y."/>
        </authorList>
    </citation>
    <scope>NUCLEOTIDE SEQUENCE</scope>
    <source>
        <strain evidence="12">CGMCC 1.15425</strain>
    </source>
</reference>
<feature type="domain" description="CBS" evidence="10">
    <location>
        <begin position="254"/>
        <end position="315"/>
    </location>
</feature>
<dbReference type="CDD" id="cd04590">
    <property type="entry name" value="CBS_pair_CorC_HlyC_assoc"/>
    <property type="match status" value="1"/>
</dbReference>
<dbReference type="Pfam" id="PF00571">
    <property type="entry name" value="CBS"/>
    <property type="match status" value="1"/>
</dbReference>
<keyword evidence="5 7" id="KW-0129">CBS domain</keyword>
<dbReference type="PANTHER" id="PTHR22777:SF4">
    <property type="entry name" value="UPF0053 PROTEIN SLL1254"/>
    <property type="match status" value="1"/>
</dbReference>
<dbReference type="Gene3D" id="3.10.580.10">
    <property type="entry name" value="CBS-domain"/>
    <property type="match status" value="1"/>
</dbReference>
<gene>
    <name evidence="12" type="ORF">GCM10011403_20880</name>
</gene>
<dbReference type="EMBL" id="BMIY01000009">
    <property type="protein sequence ID" value="GFZ77791.1"/>
    <property type="molecule type" value="Genomic_DNA"/>
</dbReference>
<comment type="caution">
    <text evidence="12">The sequence shown here is derived from an EMBL/GenBank/DDBJ whole genome shotgun (WGS) entry which is preliminary data.</text>
</comment>
<keyword evidence="13" id="KW-1185">Reference proteome</keyword>
<dbReference type="InterPro" id="IPR002550">
    <property type="entry name" value="CNNM"/>
</dbReference>
<dbReference type="Pfam" id="PF01595">
    <property type="entry name" value="CNNM"/>
    <property type="match status" value="1"/>
</dbReference>
<evidence type="ECO:0000256" key="2">
    <source>
        <dbReference type="ARBA" id="ARBA00022692"/>
    </source>
</evidence>
<dbReference type="SUPFAM" id="SSF54631">
    <property type="entry name" value="CBS-domain pair"/>
    <property type="match status" value="1"/>
</dbReference>
<dbReference type="AlphaFoldDB" id="A0A916VJG6"/>
<organism evidence="12 13">
    <name type="scientific">Pseudohongiella nitratireducens</name>
    <dbReference type="NCBI Taxonomy" id="1768907"/>
    <lineage>
        <taxon>Bacteria</taxon>
        <taxon>Pseudomonadati</taxon>
        <taxon>Pseudomonadota</taxon>
        <taxon>Gammaproteobacteria</taxon>
        <taxon>Pseudomonadales</taxon>
        <taxon>Pseudohongiellaceae</taxon>
        <taxon>Pseudohongiella</taxon>
    </lineage>
</organism>
<reference evidence="12" key="1">
    <citation type="journal article" date="2014" name="Int. J. Syst. Evol. Microbiol.">
        <title>Complete genome sequence of Corynebacterium casei LMG S-19264T (=DSM 44701T), isolated from a smear-ripened cheese.</title>
        <authorList>
            <consortium name="US DOE Joint Genome Institute (JGI-PGF)"/>
            <person name="Walter F."/>
            <person name="Albersmeier A."/>
            <person name="Kalinowski J."/>
            <person name="Ruckert C."/>
        </authorList>
    </citation>
    <scope>NUCLEOTIDE SEQUENCE</scope>
    <source>
        <strain evidence="12">CGMCC 1.15425</strain>
    </source>
</reference>
<keyword evidence="4 8" id="KW-1133">Transmembrane helix</keyword>
<keyword evidence="3" id="KW-0677">Repeat</keyword>
<evidence type="ECO:0000256" key="7">
    <source>
        <dbReference type="PROSITE-ProRule" id="PRU00703"/>
    </source>
</evidence>
<evidence type="ECO:0000256" key="5">
    <source>
        <dbReference type="ARBA" id="ARBA00023122"/>
    </source>
</evidence>
<feature type="domain" description="CNNM transmembrane" evidence="11">
    <location>
        <begin position="1"/>
        <end position="178"/>
    </location>
</feature>
<evidence type="ECO:0000256" key="6">
    <source>
        <dbReference type="ARBA" id="ARBA00023136"/>
    </source>
</evidence>
<evidence type="ECO:0000256" key="8">
    <source>
        <dbReference type="PROSITE-ProRule" id="PRU01193"/>
    </source>
</evidence>
<accession>A0A916VJG6</accession>
<dbReference type="Proteomes" id="UP000627715">
    <property type="component" value="Unassembled WGS sequence"/>
</dbReference>